<keyword evidence="4" id="KW-1185">Reference proteome</keyword>
<dbReference type="GeneID" id="73904212"/>
<accession>A0ABD5NSQ8</accession>
<reference evidence="3 4" key="1">
    <citation type="journal article" date="2019" name="Int. J. Syst. Evol. Microbiol.">
        <title>The Global Catalogue of Microorganisms (GCM) 10K type strain sequencing project: providing services to taxonomists for standard genome sequencing and annotation.</title>
        <authorList>
            <consortium name="The Broad Institute Genomics Platform"/>
            <consortium name="The Broad Institute Genome Sequencing Center for Infectious Disease"/>
            <person name="Wu L."/>
            <person name="Ma J."/>
        </authorList>
    </citation>
    <scope>NUCLEOTIDE SEQUENCE [LARGE SCALE GENOMIC DNA]</scope>
    <source>
        <strain evidence="3 4">IBRC-M 10256</strain>
    </source>
</reference>
<gene>
    <name evidence="3" type="ORF">ACFOUR_16790</name>
</gene>
<comment type="caution">
    <text evidence="3">The sequence shown here is derived from an EMBL/GenBank/DDBJ whole genome shotgun (WGS) entry which is preliminary data.</text>
</comment>
<feature type="transmembrane region" description="Helical" evidence="2">
    <location>
        <begin position="71"/>
        <end position="92"/>
    </location>
</feature>
<dbReference type="RefSeq" id="WP_256531470.1">
    <property type="nucleotide sequence ID" value="NZ_CP101824.1"/>
</dbReference>
<protein>
    <submittedName>
        <fullName evidence="3">Uncharacterized protein</fullName>
    </submittedName>
</protein>
<evidence type="ECO:0000313" key="4">
    <source>
        <dbReference type="Proteomes" id="UP001595846"/>
    </source>
</evidence>
<dbReference type="AlphaFoldDB" id="A0ABD5NSQ8"/>
<feature type="compositionally biased region" description="Pro residues" evidence="1">
    <location>
        <begin position="130"/>
        <end position="144"/>
    </location>
</feature>
<organism evidence="3 4">
    <name type="scientific">Halovivax cerinus</name>
    <dbReference type="NCBI Taxonomy" id="1487865"/>
    <lineage>
        <taxon>Archaea</taxon>
        <taxon>Methanobacteriati</taxon>
        <taxon>Methanobacteriota</taxon>
        <taxon>Stenosarchaea group</taxon>
        <taxon>Halobacteria</taxon>
        <taxon>Halobacteriales</taxon>
        <taxon>Natrialbaceae</taxon>
        <taxon>Halovivax</taxon>
    </lineage>
</organism>
<proteinExistence type="predicted"/>
<keyword evidence="2" id="KW-0472">Membrane</keyword>
<feature type="region of interest" description="Disordered" evidence="1">
    <location>
        <begin position="123"/>
        <end position="151"/>
    </location>
</feature>
<evidence type="ECO:0000256" key="1">
    <source>
        <dbReference type="SAM" id="MobiDB-lite"/>
    </source>
</evidence>
<dbReference type="EMBL" id="JBHSAQ010000014">
    <property type="protein sequence ID" value="MFC3960018.1"/>
    <property type="molecule type" value="Genomic_DNA"/>
</dbReference>
<keyword evidence="2" id="KW-0812">Transmembrane</keyword>
<evidence type="ECO:0000313" key="3">
    <source>
        <dbReference type="EMBL" id="MFC3960018.1"/>
    </source>
</evidence>
<dbReference type="Proteomes" id="UP001595846">
    <property type="component" value="Unassembled WGS sequence"/>
</dbReference>
<keyword evidence="2" id="KW-1133">Transmembrane helix</keyword>
<name>A0ABD5NSQ8_9EURY</name>
<sequence length="151" mass="15734">MVGTEPSPDGADGARHVGVAVFAILVVLFALVEGTRPLAFALLWIAAPVVAFGSLLQVIRGSVTLRSGRGLIFSMWCAAVVTVTMPLGALVVERRLGEALTFLGFFAALVAIGFARLSVSESHDERGRDVPPPIDPDAPAPTPSDAPTEES</sequence>
<evidence type="ECO:0000256" key="2">
    <source>
        <dbReference type="SAM" id="Phobius"/>
    </source>
</evidence>
<feature type="transmembrane region" description="Helical" evidence="2">
    <location>
        <begin position="13"/>
        <end position="32"/>
    </location>
</feature>
<feature type="transmembrane region" description="Helical" evidence="2">
    <location>
        <begin position="39"/>
        <end position="59"/>
    </location>
</feature>
<feature type="transmembrane region" description="Helical" evidence="2">
    <location>
        <begin position="99"/>
        <end position="119"/>
    </location>
</feature>